<evidence type="ECO:0000256" key="1">
    <source>
        <dbReference type="SAM" id="MobiDB-lite"/>
    </source>
</evidence>
<dbReference type="EMBL" id="GEBQ01012667">
    <property type="protein sequence ID" value="JAT27310.1"/>
    <property type="molecule type" value="Transcribed_RNA"/>
</dbReference>
<name>A0A1B6LUH3_9HEMI</name>
<proteinExistence type="predicted"/>
<feature type="region of interest" description="Disordered" evidence="1">
    <location>
        <begin position="22"/>
        <end position="42"/>
    </location>
</feature>
<organism evidence="2">
    <name type="scientific">Graphocephala atropunctata</name>
    <dbReference type="NCBI Taxonomy" id="36148"/>
    <lineage>
        <taxon>Eukaryota</taxon>
        <taxon>Metazoa</taxon>
        <taxon>Ecdysozoa</taxon>
        <taxon>Arthropoda</taxon>
        <taxon>Hexapoda</taxon>
        <taxon>Insecta</taxon>
        <taxon>Pterygota</taxon>
        <taxon>Neoptera</taxon>
        <taxon>Paraneoptera</taxon>
        <taxon>Hemiptera</taxon>
        <taxon>Auchenorrhyncha</taxon>
        <taxon>Membracoidea</taxon>
        <taxon>Cicadellidae</taxon>
        <taxon>Cicadellinae</taxon>
        <taxon>Cicadellini</taxon>
        <taxon>Graphocephala</taxon>
    </lineage>
</organism>
<evidence type="ECO:0000313" key="2">
    <source>
        <dbReference type="EMBL" id="JAT27310.1"/>
    </source>
</evidence>
<accession>A0A1B6LUH3</accession>
<reference evidence="2" key="1">
    <citation type="submission" date="2015-11" db="EMBL/GenBank/DDBJ databases">
        <title>De novo transcriptome assembly of four potential Pierce s Disease insect vectors from Arizona vineyards.</title>
        <authorList>
            <person name="Tassone E.E."/>
        </authorList>
    </citation>
    <scope>NUCLEOTIDE SEQUENCE</scope>
</reference>
<feature type="region of interest" description="Disordered" evidence="1">
    <location>
        <begin position="113"/>
        <end position="158"/>
    </location>
</feature>
<protein>
    <submittedName>
        <fullName evidence="2">Uncharacterized protein</fullName>
    </submittedName>
</protein>
<feature type="compositionally biased region" description="Pro residues" evidence="1">
    <location>
        <begin position="32"/>
        <end position="41"/>
    </location>
</feature>
<sequence length="158" mass="18108">MNSDRLVCFDCDCNSSDSEYFDTNLNKQDQAPRPPETPVPQPDEVIRRWREINARLLGNCKRSDQPAITNPDNNKLKQRIKTTIPSRKIQYPQKPRSTCSDCPICRKAVGKTTARNEDRRSEMGPIFETNEPQQTRLRAGRIKPSIEAIQPEEVGPRT</sequence>
<feature type="non-terminal residue" evidence="2">
    <location>
        <position position="158"/>
    </location>
</feature>
<dbReference type="AlphaFoldDB" id="A0A1B6LUH3"/>
<gene>
    <name evidence="2" type="ORF">g.36730</name>
</gene>